<dbReference type="Pfam" id="PF01381">
    <property type="entry name" value="HTH_3"/>
    <property type="match status" value="1"/>
</dbReference>
<dbReference type="InterPro" id="IPR001387">
    <property type="entry name" value="Cro/C1-type_HTH"/>
</dbReference>
<dbReference type="PROSITE" id="PS50943">
    <property type="entry name" value="HTH_CROC1"/>
    <property type="match status" value="1"/>
</dbReference>
<keyword evidence="3" id="KW-1185">Reference proteome</keyword>
<dbReference type="AlphaFoldDB" id="A0AAV3U2P6"/>
<evidence type="ECO:0000313" key="3">
    <source>
        <dbReference type="Proteomes" id="UP001409585"/>
    </source>
</evidence>
<dbReference type="GO" id="GO:0003677">
    <property type="term" value="F:DNA binding"/>
    <property type="evidence" value="ECO:0007669"/>
    <property type="project" value="InterPro"/>
</dbReference>
<sequence length="99" mass="10988">MKELDLTQKDMAELLGITQGAISNYLNGTREPNMDVLANLIRELGVTADWVVLGIRNKSKAQNFNTVGVSQKFSQLSKADKFKVNNAIEILALNVDQEH</sequence>
<dbReference type="Gene3D" id="1.10.260.40">
    <property type="entry name" value="lambda repressor-like DNA-binding domains"/>
    <property type="match status" value="1"/>
</dbReference>
<dbReference type="Proteomes" id="UP001409585">
    <property type="component" value="Unassembled WGS sequence"/>
</dbReference>
<dbReference type="SMART" id="SM00530">
    <property type="entry name" value="HTH_XRE"/>
    <property type="match status" value="1"/>
</dbReference>
<evidence type="ECO:0000313" key="2">
    <source>
        <dbReference type="EMBL" id="GAA4944129.1"/>
    </source>
</evidence>
<protein>
    <recommendedName>
        <fullName evidence="1">HTH cro/C1-type domain-containing protein</fullName>
    </recommendedName>
</protein>
<dbReference type="EMBL" id="BAABLX010000022">
    <property type="protein sequence ID" value="GAA4944129.1"/>
    <property type="molecule type" value="Genomic_DNA"/>
</dbReference>
<reference evidence="3" key="1">
    <citation type="journal article" date="2019" name="Int. J. Syst. Evol. Microbiol.">
        <title>The Global Catalogue of Microorganisms (GCM) 10K type strain sequencing project: providing services to taxonomists for standard genome sequencing and annotation.</title>
        <authorList>
            <consortium name="The Broad Institute Genomics Platform"/>
            <consortium name="The Broad Institute Genome Sequencing Center for Infectious Disease"/>
            <person name="Wu L."/>
            <person name="Ma J."/>
        </authorList>
    </citation>
    <scope>NUCLEOTIDE SEQUENCE [LARGE SCALE GENOMIC DNA]</scope>
    <source>
        <strain evidence="3">JCM 19134</strain>
    </source>
</reference>
<proteinExistence type="predicted"/>
<evidence type="ECO:0000259" key="1">
    <source>
        <dbReference type="PROSITE" id="PS50943"/>
    </source>
</evidence>
<dbReference type="CDD" id="cd00093">
    <property type="entry name" value="HTH_XRE"/>
    <property type="match status" value="1"/>
</dbReference>
<name>A0AAV3U2P6_9ALTE</name>
<gene>
    <name evidence="2" type="ORF">GCM10025791_23790</name>
</gene>
<feature type="domain" description="HTH cro/C1-type" evidence="1">
    <location>
        <begin position="2"/>
        <end position="51"/>
    </location>
</feature>
<organism evidence="2 3">
    <name type="scientific">Halioxenophilus aromaticivorans</name>
    <dbReference type="NCBI Taxonomy" id="1306992"/>
    <lineage>
        <taxon>Bacteria</taxon>
        <taxon>Pseudomonadati</taxon>
        <taxon>Pseudomonadota</taxon>
        <taxon>Gammaproteobacteria</taxon>
        <taxon>Alteromonadales</taxon>
        <taxon>Alteromonadaceae</taxon>
        <taxon>Halioxenophilus</taxon>
    </lineage>
</organism>
<dbReference type="SUPFAM" id="SSF47413">
    <property type="entry name" value="lambda repressor-like DNA-binding domains"/>
    <property type="match status" value="1"/>
</dbReference>
<accession>A0AAV3U2P6</accession>
<dbReference type="InterPro" id="IPR010982">
    <property type="entry name" value="Lambda_DNA-bd_dom_sf"/>
</dbReference>
<comment type="caution">
    <text evidence="2">The sequence shown here is derived from an EMBL/GenBank/DDBJ whole genome shotgun (WGS) entry which is preliminary data.</text>
</comment>